<keyword evidence="1" id="KW-0732">Signal</keyword>
<feature type="chain" id="PRO_5016348939" description="Extracellular membrane protein CFEM domain-containing protein" evidence="1">
    <location>
        <begin position="27"/>
        <end position="87"/>
    </location>
</feature>
<dbReference type="AlphaFoldDB" id="A0A319DCI7"/>
<evidence type="ECO:0008006" key="4">
    <source>
        <dbReference type="Google" id="ProtNLM"/>
    </source>
</evidence>
<dbReference type="VEuPathDB" id="FungiDB:BO71DRAFT_483447"/>
<dbReference type="EMBL" id="KZ825864">
    <property type="protein sequence ID" value="PYH94854.1"/>
    <property type="molecule type" value="Genomic_DNA"/>
</dbReference>
<evidence type="ECO:0000256" key="1">
    <source>
        <dbReference type="SAM" id="SignalP"/>
    </source>
</evidence>
<keyword evidence="3" id="KW-1185">Reference proteome</keyword>
<protein>
    <recommendedName>
        <fullName evidence="4">Extracellular membrane protein CFEM domain-containing protein</fullName>
    </recommendedName>
</protein>
<accession>A0A319DCI7</accession>
<organism evidence="2 3">
    <name type="scientific">Aspergillus ellipticus CBS 707.79</name>
    <dbReference type="NCBI Taxonomy" id="1448320"/>
    <lineage>
        <taxon>Eukaryota</taxon>
        <taxon>Fungi</taxon>
        <taxon>Dikarya</taxon>
        <taxon>Ascomycota</taxon>
        <taxon>Pezizomycotina</taxon>
        <taxon>Eurotiomycetes</taxon>
        <taxon>Eurotiomycetidae</taxon>
        <taxon>Eurotiales</taxon>
        <taxon>Aspergillaceae</taxon>
        <taxon>Aspergillus</taxon>
        <taxon>Aspergillus subgen. Circumdati</taxon>
    </lineage>
</organism>
<dbReference type="Proteomes" id="UP000247810">
    <property type="component" value="Unassembled WGS sequence"/>
</dbReference>
<evidence type="ECO:0000313" key="2">
    <source>
        <dbReference type="EMBL" id="PYH94854.1"/>
    </source>
</evidence>
<evidence type="ECO:0000313" key="3">
    <source>
        <dbReference type="Proteomes" id="UP000247810"/>
    </source>
</evidence>
<feature type="signal peptide" evidence="1">
    <location>
        <begin position="1"/>
        <end position="26"/>
    </location>
</feature>
<proteinExistence type="predicted"/>
<sequence length="87" mass="9516">MFKLTAITTILSLTFLTTKLIKPAAAQNNYLIANCTVDSPACQQAASPCYPDPYRCAIRGDYENSFGEICRDYKGVPDIVCAFIDIG</sequence>
<name>A0A319DCI7_9EURO</name>
<reference evidence="2 3" key="1">
    <citation type="submission" date="2018-02" db="EMBL/GenBank/DDBJ databases">
        <title>The genomes of Aspergillus section Nigri reveals drivers in fungal speciation.</title>
        <authorList>
            <consortium name="DOE Joint Genome Institute"/>
            <person name="Vesth T.C."/>
            <person name="Nybo J."/>
            <person name="Theobald S."/>
            <person name="Brandl J."/>
            <person name="Frisvad J.C."/>
            <person name="Nielsen K.F."/>
            <person name="Lyhne E.K."/>
            <person name="Kogle M.E."/>
            <person name="Kuo A."/>
            <person name="Riley R."/>
            <person name="Clum A."/>
            <person name="Nolan M."/>
            <person name="Lipzen A."/>
            <person name="Salamov A."/>
            <person name="Henrissat B."/>
            <person name="Wiebenga A."/>
            <person name="De vries R.P."/>
            <person name="Grigoriev I.V."/>
            <person name="Mortensen U.H."/>
            <person name="Andersen M.R."/>
            <person name="Baker S.E."/>
        </authorList>
    </citation>
    <scope>NUCLEOTIDE SEQUENCE [LARGE SCALE GENOMIC DNA]</scope>
    <source>
        <strain evidence="2 3">CBS 707.79</strain>
    </source>
</reference>
<dbReference type="OrthoDB" id="10463360at2759"/>
<gene>
    <name evidence="2" type="ORF">BO71DRAFT_483447</name>
</gene>